<evidence type="ECO:0008006" key="3">
    <source>
        <dbReference type="Google" id="ProtNLM"/>
    </source>
</evidence>
<gene>
    <name evidence="1" type="ORF">KTH89_12570</name>
</gene>
<dbReference type="RefSeq" id="WP_238721946.1">
    <property type="nucleotide sequence ID" value="NZ_JAHQCW010000020.1"/>
</dbReference>
<comment type="caution">
    <text evidence="1">The sequence shown here is derived from an EMBL/GenBank/DDBJ whole genome shotgun (WGS) entry which is preliminary data.</text>
</comment>
<dbReference type="EMBL" id="JAHQCW010000020">
    <property type="protein sequence ID" value="MBU9737376.1"/>
    <property type="molecule type" value="Genomic_DNA"/>
</dbReference>
<name>A0A949K5C3_9FIRM</name>
<evidence type="ECO:0000313" key="2">
    <source>
        <dbReference type="Proteomes" id="UP000712157"/>
    </source>
</evidence>
<evidence type="ECO:0000313" key="1">
    <source>
        <dbReference type="EMBL" id="MBU9737376.1"/>
    </source>
</evidence>
<protein>
    <recommendedName>
        <fullName evidence="3">Alternate signal-mediated exported protein, CPF_0494 family</fullName>
    </recommendedName>
</protein>
<accession>A0A949K5C3</accession>
<dbReference type="Proteomes" id="UP000712157">
    <property type="component" value="Unassembled WGS sequence"/>
</dbReference>
<dbReference type="AlphaFoldDB" id="A0A949K5C3"/>
<reference evidence="1" key="1">
    <citation type="submission" date="2021-06" db="EMBL/GenBank/DDBJ databases">
        <title>Description of novel taxa of the family Lachnospiraceae.</title>
        <authorList>
            <person name="Chaplin A.V."/>
            <person name="Sokolova S.R."/>
            <person name="Pikina A.P."/>
            <person name="Korzhanova M."/>
            <person name="Belova V."/>
            <person name="Korostin D."/>
            <person name="Efimov B.A."/>
        </authorList>
    </citation>
    <scope>NUCLEOTIDE SEQUENCE</scope>
    <source>
        <strain evidence="1">ASD5720</strain>
    </source>
</reference>
<organism evidence="1 2">
    <name type="scientific">Diplocloster agilis</name>
    <dbReference type="NCBI Taxonomy" id="2850323"/>
    <lineage>
        <taxon>Bacteria</taxon>
        <taxon>Bacillati</taxon>
        <taxon>Bacillota</taxon>
        <taxon>Clostridia</taxon>
        <taxon>Lachnospirales</taxon>
        <taxon>Lachnospiraceae</taxon>
        <taxon>Diplocloster</taxon>
    </lineage>
</organism>
<sequence length="225" mass="25173">MKYIPKRNFRYRVFLPLLALLALLGTGGTYAWKQWNLSVVNELKSHTTETEITEKFDQGSYTEATKTKEVSFKNTGSSSVFLRMSYEEYWTKQDGTEEIYLSNTVNNKDVAVKNWTGGFKPGSGSKDWWYGGDGWYYYTKVLASQGSTPKVLASVTFPDYLNPAYTDYQGADYTLYFKSEVVQLSDGPGTLNSAEVNADATSTLFGMKAAVDGQGNVTWSKPDTN</sequence>
<keyword evidence="2" id="KW-1185">Reference proteome</keyword>
<proteinExistence type="predicted"/>